<keyword evidence="4" id="KW-0479">Metal-binding</keyword>
<feature type="region of interest" description="Disordered" evidence="9">
    <location>
        <begin position="222"/>
        <end position="247"/>
    </location>
</feature>
<dbReference type="EC" id="3.4.24.-" evidence="12"/>
<evidence type="ECO:0000256" key="7">
    <source>
        <dbReference type="ARBA" id="ARBA00023049"/>
    </source>
</evidence>
<evidence type="ECO:0000256" key="2">
    <source>
        <dbReference type="ARBA" id="ARBA00007261"/>
    </source>
</evidence>
<evidence type="ECO:0000256" key="3">
    <source>
        <dbReference type="ARBA" id="ARBA00022670"/>
    </source>
</evidence>
<keyword evidence="13" id="KW-1185">Reference proteome</keyword>
<dbReference type="Pfam" id="PF00675">
    <property type="entry name" value="Peptidase_M16"/>
    <property type="match status" value="1"/>
</dbReference>
<comment type="cofactor">
    <cofactor evidence="1">
        <name>Zn(2+)</name>
        <dbReference type="ChEBI" id="CHEBI:29105"/>
    </cofactor>
</comment>
<keyword evidence="5 12" id="KW-0378">Hydrolase</keyword>
<evidence type="ECO:0000256" key="6">
    <source>
        <dbReference type="ARBA" id="ARBA00022833"/>
    </source>
</evidence>
<proteinExistence type="inferred from homology"/>
<evidence type="ECO:0000256" key="5">
    <source>
        <dbReference type="ARBA" id="ARBA00022801"/>
    </source>
</evidence>
<evidence type="ECO:0000256" key="9">
    <source>
        <dbReference type="SAM" id="MobiDB-lite"/>
    </source>
</evidence>
<dbReference type="SUPFAM" id="SSF63411">
    <property type="entry name" value="LuxS/MPP-like metallohydrolase"/>
    <property type="match status" value="2"/>
</dbReference>
<evidence type="ECO:0000256" key="8">
    <source>
        <dbReference type="RuleBase" id="RU004447"/>
    </source>
</evidence>
<dbReference type="Proteomes" id="UP001237448">
    <property type="component" value="Unassembled WGS sequence"/>
</dbReference>
<feature type="domain" description="Peptidase M16 C-terminal" evidence="11">
    <location>
        <begin position="184"/>
        <end position="367"/>
    </location>
</feature>
<dbReference type="RefSeq" id="WP_307433076.1">
    <property type="nucleotide sequence ID" value="NZ_JAUSVK010000001.1"/>
</dbReference>
<keyword evidence="7" id="KW-0482">Metalloprotease</keyword>
<dbReference type="PROSITE" id="PS00143">
    <property type="entry name" value="INSULINASE"/>
    <property type="match status" value="1"/>
</dbReference>
<dbReference type="InterPro" id="IPR001431">
    <property type="entry name" value="Pept_M16_Zn_BS"/>
</dbReference>
<dbReference type="InterPro" id="IPR011765">
    <property type="entry name" value="Pept_M16_N"/>
</dbReference>
<comment type="similarity">
    <text evidence="2 8">Belongs to the peptidase M16 family.</text>
</comment>
<dbReference type="InterPro" id="IPR007863">
    <property type="entry name" value="Peptidase_M16_C"/>
</dbReference>
<dbReference type="PANTHER" id="PTHR43690">
    <property type="entry name" value="NARDILYSIN"/>
    <property type="match status" value="1"/>
</dbReference>
<feature type="compositionally biased region" description="Basic and acidic residues" evidence="9">
    <location>
        <begin position="228"/>
        <end position="247"/>
    </location>
</feature>
<evidence type="ECO:0000256" key="4">
    <source>
        <dbReference type="ARBA" id="ARBA00022723"/>
    </source>
</evidence>
<dbReference type="EMBL" id="JAUSVK010000001">
    <property type="protein sequence ID" value="MDQ0394984.1"/>
    <property type="molecule type" value="Genomic_DNA"/>
</dbReference>
<gene>
    <name evidence="12" type="ORF">J3R73_004776</name>
</gene>
<dbReference type="PANTHER" id="PTHR43690:SF17">
    <property type="entry name" value="PROTEIN YHJJ"/>
    <property type="match status" value="1"/>
</dbReference>
<feature type="domain" description="Peptidase M16 N-terminal" evidence="10">
    <location>
        <begin position="31"/>
        <end position="176"/>
    </location>
</feature>
<dbReference type="Pfam" id="PF05193">
    <property type="entry name" value="Peptidase_M16_C"/>
    <property type="match status" value="1"/>
</dbReference>
<reference evidence="12 13" key="1">
    <citation type="submission" date="2023-07" db="EMBL/GenBank/DDBJ databases">
        <title>Genomic Encyclopedia of Type Strains, Phase IV (KMG-IV): sequencing the most valuable type-strain genomes for metagenomic binning, comparative biology and taxonomic classification.</title>
        <authorList>
            <person name="Goeker M."/>
        </authorList>
    </citation>
    <scope>NUCLEOTIDE SEQUENCE [LARGE SCALE GENOMIC DNA]</scope>
    <source>
        <strain evidence="12 13">DSM 5896</strain>
    </source>
</reference>
<keyword evidence="6" id="KW-0862">Zinc</keyword>
<organism evidence="12 13">
    <name type="scientific">Labrys monachus</name>
    <dbReference type="NCBI Taxonomy" id="217067"/>
    <lineage>
        <taxon>Bacteria</taxon>
        <taxon>Pseudomonadati</taxon>
        <taxon>Pseudomonadota</taxon>
        <taxon>Alphaproteobacteria</taxon>
        <taxon>Hyphomicrobiales</taxon>
        <taxon>Xanthobacteraceae</taxon>
        <taxon>Labrys</taxon>
    </lineage>
</organism>
<evidence type="ECO:0000259" key="10">
    <source>
        <dbReference type="Pfam" id="PF00675"/>
    </source>
</evidence>
<sequence length="435" mass="47485">MTIALIPGLAGASHAQGPSITDFQLDNGLQVIVIPDHRAPVATHMVWYKVGGADEPKGKSGIAHFLEHLMFKGTEKNPGGFSKQVAELGGQENAFTSYDYTAYFQRVAKQHLGTMMAFEADRMTGLALTDEVVDPERNVVLEERKMRVDNDPNAQLAEEIASALFTHHPYGTPIIGWEDEIEGLTRQDAIDFHGRFYTPNNATLIVAGDVSPEDVRALAESTYGQVARRAEPPPRLRPQEPRQRADRRVTLADKRVEQPIYQRHWRAPSYIRAQNGEGEVLDVLSQILGGGQTSRLYRSLVADRKIASAAGAFYGGSAVDETRFGVWAIPLPGVTFDVIEAAIDEEIGRIVADGVSGAELDRAKTRLVADAIYAQDNQSTLARYYGAMLSVGGKVEDLQLWPQRIASVEASRLPEVAKAVLVEGKSVVGLLEGQG</sequence>
<dbReference type="GO" id="GO:0006508">
    <property type="term" value="P:proteolysis"/>
    <property type="evidence" value="ECO:0007669"/>
    <property type="project" value="UniProtKB-KW"/>
</dbReference>
<evidence type="ECO:0000313" key="13">
    <source>
        <dbReference type="Proteomes" id="UP001237448"/>
    </source>
</evidence>
<dbReference type="InterPro" id="IPR011249">
    <property type="entry name" value="Metalloenz_LuxS/M16"/>
</dbReference>
<comment type="caution">
    <text evidence="12">The sequence shown here is derived from an EMBL/GenBank/DDBJ whole genome shotgun (WGS) entry which is preliminary data.</text>
</comment>
<accession>A0ABU0FK53</accession>
<name>A0ABU0FK53_9HYPH</name>
<protein>
    <submittedName>
        <fullName evidence="12">Zinc protease</fullName>
        <ecNumber evidence="12">3.4.24.-</ecNumber>
    </submittedName>
</protein>
<dbReference type="GO" id="GO:0008233">
    <property type="term" value="F:peptidase activity"/>
    <property type="evidence" value="ECO:0007669"/>
    <property type="project" value="UniProtKB-KW"/>
</dbReference>
<keyword evidence="3 12" id="KW-0645">Protease</keyword>
<dbReference type="Gene3D" id="3.30.830.10">
    <property type="entry name" value="Metalloenzyme, LuxS/M16 peptidase-like"/>
    <property type="match status" value="2"/>
</dbReference>
<evidence type="ECO:0000259" key="11">
    <source>
        <dbReference type="Pfam" id="PF05193"/>
    </source>
</evidence>
<evidence type="ECO:0000313" key="12">
    <source>
        <dbReference type="EMBL" id="MDQ0394984.1"/>
    </source>
</evidence>
<evidence type="ECO:0000256" key="1">
    <source>
        <dbReference type="ARBA" id="ARBA00001947"/>
    </source>
</evidence>
<dbReference type="InterPro" id="IPR050626">
    <property type="entry name" value="Peptidase_M16"/>
</dbReference>